<dbReference type="Gene3D" id="1.10.260.40">
    <property type="entry name" value="lambda repressor-like DNA-binding domains"/>
    <property type="match status" value="1"/>
</dbReference>
<dbReference type="PANTHER" id="PTHR46797">
    <property type="entry name" value="HTH-TYPE TRANSCRIPTIONAL REGULATOR"/>
    <property type="match status" value="1"/>
</dbReference>
<dbReference type="InterPro" id="IPR010982">
    <property type="entry name" value="Lambda_DNA-bd_dom_sf"/>
</dbReference>
<dbReference type="Proteomes" id="UP000298218">
    <property type="component" value="Unassembled WGS sequence"/>
</dbReference>
<dbReference type="Pfam" id="PF01381">
    <property type="entry name" value="HTH_3"/>
    <property type="match status" value="1"/>
</dbReference>
<comment type="caution">
    <text evidence="3">The sequence shown here is derived from an EMBL/GenBank/DDBJ whole genome shotgun (WGS) entry which is preliminary data.</text>
</comment>
<dbReference type="SUPFAM" id="SSF51182">
    <property type="entry name" value="RmlC-like cupins"/>
    <property type="match status" value="1"/>
</dbReference>
<dbReference type="InterPro" id="IPR011051">
    <property type="entry name" value="RmlC_Cupin_sf"/>
</dbReference>
<sequence>MLKRDWDSMEDLGAAIRAVRVRKGMSLRSVAAAAEISPSLLSQVETGRTRPSVGTLYALVNILEVSIDELLGLPQRASSSSGSDGGTYSPVTAIPVQRAADNPTIVMENGVTWERLAVEGSGMMDALLTSYDPGSSSSVEGKQMRHSGVEYGYVIEGEVTLRLGFDTYVLRAGDSMCFDSRRPHLYENRTDKTARGIWYVLGRSQEGHSAYSAPKPMNSAVDVLGALGPVPGRNETFTTVPLP</sequence>
<dbReference type="AlphaFoldDB" id="A0A4Y8KU70"/>
<evidence type="ECO:0000259" key="2">
    <source>
        <dbReference type="PROSITE" id="PS50943"/>
    </source>
</evidence>
<dbReference type="SUPFAM" id="SSF47413">
    <property type="entry name" value="lambda repressor-like DNA-binding domains"/>
    <property type="match status" value="1"/>
</dbReference>
<evidence type="ECO:0000256" key="1">
    <source>
        <dbReference type="ARBA" id="ARBA00023125"/>
    </source>
</evidence>
<evidence type="ECO:0000313" key="3">
    <source>
        <dbReference type="EMBL" id="TFD81642.1"/>
    </source>
</evidence>
<dbReference type="PROSITE" id="PS50943">
    <property type="entry name" value="HTH_CROC1"/>
    <property type="match status" value="1"/>
</dbReference>
<keyword evidence="1" id="KW-0238">DNA-binding</keyword>
<dbReference type="GO" id="GO:0003677">
    <property type="term" value="F:DNA binding"/>
    <property type="evidence" value="ECO:0007669"/>
    <property type="project" value="UniProtKB-KW"/>
</dbReference>
<feature type="domain" description="HTH cro/C1-type" evidence="2">
    <location>
        <begin position="16"/>
        <end position="70"/>
    </location>
</feature>
<accession>A0A4Y8KU70</accession>
<keyword evidence="4" id="KW-1185">Reference proteome</keyword>
<dbReference type="Gene3D" id="2.60.120.10">
    <property type="entry name" value="Jelly Rolls"/>
    <property type="match status" value="1"/>
</dbReference>
<dbReference type="InterPro" id="IPR013096">
    <property type="entry name" value="Cupin_2"/>
</dbReference>
<dbReference type="PANTHER" id="PTHR46797:SF1">
    <property type="entry name" value="METHYLPHOSPHONATE SYNTHASE"/>
    <property type="match status" value="1"/>
</dbReference>
<organism evidence="3 4">
    <name type="scientific">Cryobacterium psychrophilum</name>
    <dbReference type="NCBI Taxonomy" id="41988"/>
    <lineage>
        <taxon>Bacteria</taxon>
        <taxon>Bacillati</taxon>
        <taxon>Actinomycetota</taxon>
        <taxon>Actinomycetes</taxon>
        <taxon>Micrococcales</taxon>
        <taxon>Microbacteriaceae</taxon>
        <taxon>Cryobacterium</taxon>
    </lineage>
</organism>
<dbReference type="SMART" id="SM00530">
    <property type="entry name" value="HTH_XRE"/>
    <property type="match status" value="1"/>
</dbReference>
<gene>
    <name evidence="3" type="ORF">E3T53_01130</name>
</gene>
<dbReference type="CDD" id="cd00093">
    <property type="entry name" value="HTH_XRE"/>
    <property type="match status" value="1"/>
</dbReference>
<proteinExistence type="predicted"/>
<dbReference type="CDD" id="cd02209">
    <property type="entry name" value="cupin_XRE_C"/>
    <property type="match status" value="1"/>
</dbReference>
<name>A0A4Y8KU70_9MICO</name>
<dbReference type="InterPro" id="IPR014710">
    <property type="entry name" value="RmlC-like_jellyroll"/>
</dbReference>
<dbReference type="InterPro" id="IPR050807">
    <property type="entry name" value="TransReg_Diox_bact_type"/>
</dbReference>
<dbReference type="GO" id="GO:0003700">
    <property type="term" value="F:DNA-binding transcription factor activity"/>
    <property type="evidence" value="ECO:0007669"/>
    <property type="project" value="TreeGrafter"/>
</dbReference>
<dbReference type="InterPro" id="IPR001387">
    <property type="entry name" value="Cro/C1-type_HTH"/>
</dbReference>
<dbReference type="GO" id="GO:0005829">
    <property type="term" value="C:cytosol"/>
    <property type="evidence" value="ECO:0007669"/>
    <property type="project" value="TreeGrafter"/>
</dbReference>
<dbReference type="EMBL" id="SOHQ01000007">
    <property type="protein sequence ID" value="TFD81642.1"/>
    <property type="molecule type" value="Genomic_DNA"/>
</dbReference>
<dbReference type="Pfam" id="PF07883">
    <property type="entry name" value="Cupin_2"/>
    <property type="match status" value="1"/>
</dbReference>
<reference evidence="3 4" key="1">
    <citation type="submission" date="2019-03" db="EMBL/GenBank/DDBJ databases">
        <title>Genomics of glacier-inhabiting Cryobacterium strains.</title>
        <authorList>
            <person name="Liu Q."/>
            <person name="Xin Y.-H."/>
        </authorList>
    </citation>
    <scope>NUCLEOTIDE SEQUENCE [LARGE SCALE GENOMIC DNA]</scope>
    <source>
        <strain evidence="3 4">CGMCC 1.4292</strain>
    </source>
</reference>
<evidence type="ECO:0000313" key="4">
    <source>
        <dbReference type="Proteomes" id="UP000298218"/>
    </source>
</evidence>
<protein>
    <submittedName>
        <fullName evidence="3">Cupin domain-containing protein</fullName>
    </submittedName>
</protein>